<dbReference type="SUPFAM" id="SSF51735">
    <property type="entry name" value="NAD(P)-binding Rossmann-fold domains"/>
    <property type="match status" value="1"/>
</dbReference>
<accession>A0A0U1NTW6</accession>
<dbReference type="GO" id="GO:0006065">
    <property type="term" value="P:UDP-glucuronate biosynthetic process"/>
    <property type="evidence" value="ECO:0007669"/>
    <property type="project" value="UniProtKB-UniPathway"/>
</dbReference>
<dbReference type="UniPathway" id="UPA00038">
    <property type="reaction ID" value="UER00491"/>
</dbReference>
<dbReference type="OrthoDB" id="9803238at2"/>
<dbReference type="GO" id="GO:0003979">
    <property type="term" value="F:UDP-glucose 6-dehydrogenase activity"/>
    <property type="evidence" value="ECO:0007669"/>
    <property type="project" value="UniProtKB-EC"/>
</dbReference>
<dbReference type="SUPFAM" id="SSF52413">
    <property type="entry name" value="UDP-glucose/GDP-mannose dehydrogenase C-terminal domain"/>
    <property type="match status" value="1"/>
</dbReference>
<evidence type="ECO:0000256" key="3">
    <source>
        <dbReference type="ARBA" id="ARBA00012954"/>
    </source>
</evidence>
<evidence type="ECO:0000256" key="6">
    <source>
        <dbReference type="ARBA" id="ARBA00047473"/>
    </source>
</evidence>
<evidence type="ECO:0000256" key="8">
    <source>
        <dbReference type="PIRSR" id="PIRSR500134-1"/>
    </source>
</evidence>
<feature type="binding site" evidence="9">
    <location>
        <begin position="252"/>
        <end position="256"/>
    </location>
    <ligand>
        <name>substrate</name>
    </ligand>
</feature>
<feature type="binding site" evidence="9">
    <location>
        <begin position="155"/>
        <end position="158"/>
    </location>
    <ligand>
        <name>substrate</name>
    </ligand>
</feature>
<comment type="catalytic activity">
    <reaction evidence="6 7">
        <text>UDP-alpha-D-glucose + 2 NAD(+) + H2O = UDP-alpha-D-glucuronate + 2 NADH + 3 H(+)</text>
        <dbReference type="Rhea" id="RHEA:23596"/>
        <dbReference type="ChEBI" id="CHEBI:15377"/>
        <dbReference type="ChEBI" id="CHEBI:15378"/>
        <dbReference type="ChEBI" id="CHEBI:57540"/>
        <dbReference type="ChEBI" id="CHEBI:57945"/>
        <dbReference type="ChEBI" id="CHEBI:58052"/>
        <dbReference type="ChEBI" id="CHEBI:58885"/>
        <dbReference type="EC" id="1.1.1.22"/>
    </reaction>
</comment>
<comment type="similarity">
    <text evidence="2 7">Belongs to the UDP-glucose/GDP-mannose dehydrogenase family.</text>
</comment>
<keyword evidence="13" id="KW-1185">Reference proteome</keyword>
<dbReference type="PIRSF" id="PIRSF500134">
    <property type="entry name" value="UDPglc_DH_bac"/>
    <property type="match status" value="1"/>
</dbReference>
<dbReference type="InterPro" id="IPR008927">
    <property type="entry name" value="6-PGluconate_DH-like_C_sf"/>
</dbReference>
<feature type="binding site" evidence="10">
    <location>
        <position position="30"/>
    </location>
    <ligand>
        <name>NAD(+)</name>
        <dbReference type="ChEBI" id="CHEBI:57540"/>
    </ligand>
</feature>
<name>A0A0U1NTW6_9BACI</name>
<dbReference type="STRING" id="1499688.BN000_01403"/>
<evidence type="ECO:0000256" key="2">
    <source>
        <dbReference type="ARBA" id="ARBA00006601"/>
    </source>
</evidence>
<keyword evidence="4 7" id="KW-0560">Oxidoreductase</keyword>
<dbReference type="Gene3D" id="1.20.5.100">
    <property type="entry name" value="Cytochrome c1, transmembrane anchor, C-terminal"/>
    <property type="match status" value="1"/>
</dbReference>
<dbReference type="EMBL" id="CVRB01000001">
    <property type="protein sequence ID" value="CRK81499.1"/>
    <property type="molecule type" value="Genomic_DNA"/>
</dbReference>
<dbReference type="InterPro" id="IPR001732">
    <property type="entry name" value="UDP-Glc/GDP-Man_DH_N"/>
</dbReference>
<feature type="binding site" evidence="10">
    <location>
        <position position="266"/>
    </location>
    <ligand>
        <name>NAD(+)</name>
        <dbReference type="ChEBI" id="CHEBI:57540"/>
    </ligand>
</feature>
<feature type="binding site" evidence="10">
    <location>
        <position position="121"/>
    </location>
    <ligand>
        <name>NAD(+)</name>
        <dbReference type="ChEBI" id="CHEBI:57540"/>
    </ligand>
</feature>
<organism evidence="12 13">
    <name type="scientific">Neobacillus massiliamazoniensis</name>
    <dbReference type="NCBI Taxonomy" id="1499688"/>
    <lineage>
        <taxon>Bacteria</taxon>
        <taxon>Bacillati</taxon>
        <taxon>Bacillota</taxon>
        <taxon>Bacilli</taxon>
        <taxon>Bacillales</taxon>
        <taxon>Bacillaceae</taxon>
        <taxon>Neobacillus</taxon>
    </lineage>
</organism>
<comment type="pathway">
    <text evidence="1">Nucleotide-sugar biosynthesis; UDP-alpha-D-glucuronate biosynthesis; UDP-alpha-D-glucuronate from UDP-alpha-D-glucose: step 1/1.</text>
</comment>
<feature type="binding site" evidence="10">
    <location>
        <position position="86"/>
    </location>
    <ligand>
        <name>NAD(+)</name>
        <dbReference type="ChEBI" id="CHEBI:57540"/>
    </ligand>
</feature>
<dbReference type="NCBIfam" id="TIGR03026">
    <property type="entry name" value="NDP-sugDHase"/>
    <property type="match status" value="1"/>
</dbReference>
<feature type="binding site" evidence="9">
    <location>
        <position position="260"/>
    </location>
    <ligand>
        <name>substrate</name>
    </ligand>
</feature>
<dbReference type="Pfam" id="PF03721">
    <property type="entry name" value="UDPG_MGDP_dh_N"/>
    <property type="match status" value="1"/>
</dbReference>
<dbReference type="Pfam" id="PF00984">
    <property type="entry name" value="UDPG_MGDP_dh"/>
    <property type="match status" value="1"/>
</dbReference>
<dbReference type="SMART" id="SM00984">
    <property type="entry name" value="UDPG_MGDP_dh_C"/>
    <property type="match status" value="1"/>
</dbReference>
<dbReference type="InterPro" id="IPR036220">
    <property type="entry name" value="UDP-Glc/GDP-Man_DH_C_sf"/>
</dbReference>
<feature type="binding site" evidence="9">
    <location>
        <position position="207"/>
    </location>
    <ligand>
        <name>substrate</name>
    </ligand>
</feature>
<dbReference type="GO" id="GO:0000271">
    <property type="term" value="P:polysaccharide biosynthetic process"/>
    <property type="evidence" value="ECO:0007669"/>
    <property type="project" value="InterPro"/>
</dbReference>
<dbReference type="AlphaFoldDB" id="A0A0U1NTW6"/>
<feature type="domain" description="UDP-glucose/GDP-mannose dehydrogenase C-terminal" evidence="11">
    <location>
        <begin position="316"/>
        <end position="417"/>
    </location>
</feature>
<dbReference type="InterPro" id="IPR014027">
    <property type="entry name" value="UDP-Glc/GDP-Man_DH_C"/>
</dbReference>
<gene>
    <name evidence="12" type="ORF">BN000_01403</name>
</gene>
<dbReference type="EC" id="1.1.1.22" evidence="3 7"/>
<dbReference type="InterPro" id="IPR014026">
    <property type="entry name" value="UDP-Glc/GDP-Man_DH_dimer"/>
</dbReference>
<protein>
    <recommendedName>
        <fullName evidence="3 7">UDP-glucose 6-dehydrogenase</fullName>
        <ecNumber evidence="3 7">1.1.1.22</ecNumber>
    </recommendedName>
</protein>
<dbReference type="Pfam" id="PF03720">
    <property type="entry name" value="UDPG_MGDP_dh_C"/>
    <property type="match status" value="1"/>
</dbReference>
<sequence>MNIAVIGTGYVGTTTSVALAMNGHTVFAIDHDHEKVEKLNRSILPFYEDGMEEVLKNLVFKRKLSFTNNLNDCIDKCSILFITVGTPSLPDGLADLSFVEEVARKIGRFMNEYKVIVIKSTVPVGTGAKIKKMIENELNKRKLGITFDLISNPEFLREGKALHDALFPERIVIGCETERAQQSMKELYKDINTQVLFTTVIDAEMIKYASNAFLATKISFMNELSRFCEKIGADVTAVAKGIGMDSRIGPQFLQAGIGYGGSCFPKDVSALLALASKENTPLQIVQAASKINETQAEWFMEKVKKALRNLSEKRIAILGLTFKPQTDDIREAPSLKIIDYLIQNKAFITAYDPKGTEHVKKIYPDLCYTSTPLEAIKGADAVIIVTEWKEIMDIDWKNAINIVSSPFVFDGRNALDASTMKEFGYHYVGVGRQDS</sequence>
<feature type="binding site" evidence="9">
    <location>
        <position position="323"/>
    </location>
    <ligand>
        <name>substrate</name>
    </ligand>
</feature>
<evidence type="ECO:0000256" key="7">
    <source>
        <dbReference type="PIRNR" id="PIRNR000124"/>
    </source>
</evidence>
<dbReference type="GO" id="GO:0051287">
    <property type="term" value="F:NAD binding"/>
    <property type="evidence" value="ECO:0007669"/>
    <property type="project" value="InterPro"/>
</dbReference>
<evidence type="ECO:0000313" key="13">
    <source>
        <dbReference type="Proteomes" id="UP000199087"/>
    </source>
</evidence>
<feature type="binding site" evidence="10">
    <location>
        <position position="35"/>
    </location>
    <ligand>
        <name>NAD(+)</name>
        <dbReference type="ChEBI" id="CHEBI:57540"/>
    </ligand>
</feature>
<dbReference type="InterPro" id="IPR028357">
    <property type="entry name" value="UDPglc_DH_bac"/>
</dbReference>
<evidence type="ECO:0000256" key="4">
    <source>
        <dbReference type="ARBA" id="ARBA00023002"/>
    </source>
</evidence>
<feature type="binding site" evidence="10">
    <location>
        <position position="158"/>
    </location>
    <ligand>
        <name>NAD(+)</name>
        <dbReference type="ChEBI" id="CHEBI:57540"/>
    </ligand>
</feature>
<reference evidence="13" key="1">
    <citation type="submission" date="2015-05" db="EMBL/GenBank/DDBJ databases">
        <authorList>
            <person name="Urmite Genomes"/>
        </authorList>
    </citation>
    <scope>NUCLEOTIDE SEQUENCE [LARGE SCALE GENOMIC DNA]</scope>
    <source>
        <strain evidence="13">LF1</strain>
    </source>
</reference>
<dbReference type="PIRSF" id="PIRSF000124">
    <property type="entry name" value="UDPglc_GDPman_dh"/>
    <property type="match status" value="1"/>
</dbReference>
<dbReference type="Gene3D" id="3.40.50.720">
    <property type="entry name" value="NAD(P)-binding Rossmann-like Domain"/>
    <property type="match status" value="2"/>
</dbReference>
<feature type="binding site" evidence="10">
    <location>
        <position position="330"/>
    </location>
    <ligand>
        <name>NAD(+)</name>
        <dbReference type="ChEBI" id="CHEBI:57540"/>
    </ligand>
</feature>
<dbReference type="SUPFAM" id="SSF48179">
    <property type="entry name" value="6-phosphogluconate dehydrogenase C-terminal domain-like"/>
    <property type="match status" value="1"/>
</dbReference>
<dbReference type="Proteomes" id="UP000199087">
    <property type="component" value="Unassembled WGS sequence"/>
</dbReference>
<dbReference type="InterPro" id="IPR036291">
    <property type="entry name" value="NAD(P)-bd_dom_sf"/>
</dbReference>
<evidence type="ECO:0000313" key="12">
    <source>
        <dbReference type="EMBL" id="CRK81499.1"/>
    </source>
</evidence>
<evidence type="ECO:0000256" key="10">
    <source>
        <dbReference type="PIRSR" id="PIRSR500134-3"/>
    </source>
</evidence>
<evidence type="ECO:0000259" key="11">
    <source>
        <dbReference type="SMART" id="SM00984"/>
    </source>
</evidence>
<evidence type="ECO:0000256" key="1">
    <source>
        <dbReference type="ARBA" id="ARBA00004701"/>
    </source>
</evidence>
<dbReference type="RefSeq" id="WP_090632660.1">
    <property type="nucleotide sequence ID" value="NZ_CVRB01000001.1"/>
</dbReference>
<evidence type="ECO:0000256" key="5">
    <source>
        <dbReference type="ARBA" id="ARBA00023027"/>
    </source>
</evidence>
<evidence type="ECO:0000256" key="9">
    <source>
        <dbReference type="PIRSR" id="PIRSR500134-2"/>
    </source>
</evidence>
<dbReference type="InterPro" id="IPR017476">
    <property type="entry name" value="UDP-Glc/GDP-Man"/>
</dbReference>
<proteinExistence type="inferred from homology"/>
<dbReference type="PANTHER" id="PTHR43750">
    <property type="entry name" value="UDP-GLUCOSE 6-DEHYDROGENASE TUAD"/>
    <property type="match status" value="1"/>
</dbReference>
<feature type="active site" description="Nucleophile" evidence="8">
    <location>
        <position position="263"/>
    </location>
</feature>
<dbReference type="PANTHER" id="PTHR43750:SF3">
    <property type="entry name" value="UDP-GLUCOSE 6-DEHYDROGENASE TUAD"/>
    <property type="match status" value="1"/>
</dbReference>
<keyword evidence="5 7" id="KW-0520">NAD</keyword>